<evidence type="ECO:0000313" key="2">
    <source>
        <dbReference type="Proteomes" id="UP001153714"/>
    </source>
</evidence>
<gene>
    <name evidence="1" type="ORF">DIATSA_LOCUS3595</name>
</gene>
<sequence length="105" mass="11732">MGFGSSMSVKDKNFNFMKPLNIPKGADSWENIGIPPSTFEQIKVRHLSRLPPESGIAAPDATLPSHRSYPEPVLDSKIASHYEELKNSESFDISLHDYLIDLFAN</sequence>
<keyword evidence="2" id="KW-1185">Reference proteome</keyword>
<reference evidence="1" key="2">
    <citation type="submission" date="2022-10" db="EMBL/GenBank/DDBJ databases">
        <authorList>
            <consortium name="ENA_rothamsted_submissions"/>
            <consortium name="culmorum"/>
            <person name="King R."/>
        </authorList>
    </citation>
    <scope>NUCLEOTIDE SEQUENCE</scope>
</reference>
<protein>
    <submittedName>
        <fullName evidence="1">Uncharacterized protein</fullName>
    </submittedName>
</protein>
<reference evidence="1" key="1">
    <citation type="submission" date="2021-12" db="EMBL/GenBank/DDBJ databases">
        <authorList>
            <person name="King R."/>
        </authorList>
    </citation>
    <scope>NUCLEOTIDE SEQUENCE</scope>
</reference>
<evidence type="ECO:0000313" key="1">
    <source>
        <dbReference type="EMBL" id="CAG9785573.1"/>
    </source>
</evidence>
<dbReference type="EMBL" id="OU893345">
    <property type="protein sequence ID" value="CAG9785573.1"/>
    <property type="molecule type" value="Genomic_DNA"/>
</dbReference>
<accession>A0A9N9QY43</accession>
<dbReference type="Proteomes" id="UP001153714">
    <property type="component" value="Chromosome 14"/>
</dbReference>
<name>A0A9N9QY43_9NEOP</name>
<dbReference type="AlphaFoldDB" id="A0A9N9QY43"/>
<dbReference type="OrthoDB" id="10263060at2759"/>
<proteinExistence type="predicted"/>
<organism evidence="1 2">
    <name type="scientific">Diatraea saccharalis</name>
    <name type="common">sugarcane borer</name>
    <dbReference type="NCBI Taxonomy" id="40085"/>
    <lineage>
        <taxon>Eukaryota</taxon>
        <taxon>Metazoa</taxon>
        <taxon>Ecdysozoa</taxon>
        <taxon>Arthropoda</taxon>
        <taxon>Hexapoda</taxon>
        <taxon>Insecta</taxon>
        <taxon>Pterygota</taxon>
        <taxon>Neoptera</taxon>
        <taxon>Endopterygota</taxon>
        <taxon>Lepidoptera</taxon>
        <taxon>Glossata</taxon>
        <taxon>Ditrysia</taxon>
        <taxon>Pyraloidea</taxon>
        <taxon>Crambidae</taxon>
        <taxon>Crambinae</taxon>
        <taxon>Diatraea</taxon>
    </lineage>
</organism>